<evidence type="ECO:0000313" key="1">
    <source>
        <dbReference type="EMBL" id="MDS1821276.1"/>
    </source>
</evidence>
<evidence type="ECO:0000313" key="2">
    <source>
        <dbReference type="Proteomes" id="UP001253193"/>
    </source>
</evidence>
<dbReference type="Proteomes" id="UP001253193">
    <property type="component" value="Unassembled WGS sequence"/>
</dbReference>
<dbReference type="EMBL" id="JAUHGG010000003">
    <property type="protein sequence ID" value="MDS1821276.1"/>
    <property type="molecule type" value="Genomic_DNA"/>
</dbReference>
<accession>A0AAW8PYH6</accession>
<sequence length="80" mass="8892">MNVKKKAQEIVDKLVSEDGLDVGAKMHRAIEARIEKALKEQDRDTRHACAEAVITCETKSNDLISKDEAHNICMNINAVS</sequence>
<comment type="caution">
    <text evidence="1">The sequence shown here is derived from an EMBL/GenBank/DDBJ whole genome shotgun (WGS) entry which is preliminary data.</text>
</comment>
<reference evidence="1" key="1">
    <citation type="submission" date="2023-06" db="EMBL/GenBank/DDBJ databases">
        <title>Genomic Diversity of Vibrio spp. and Metagenomic Analysis of Pathogens in Florida Gulf Coastal Waters Following Hurricane Ian.</title>
        <authorList>
            <person name="Brumfield K.D."/>
        </authorList>
    </citation>
    <scope>NUCLEOTIDE SEQUENCE</scope>
    <source>
        <strain evidence="1">WBS2B-138</strain>
    </source>
</reference>
<dbReference type="AlphaFoldDB" id="A0AAW8PYH6"/>
<organism evidence="1 2">
    <name type="scientific">Vibrio parahaemolyticus</name>
    <dbReference type="NCBI Taxonomy" id="670"/>
    <lineage>
        <taxon>Bacteria</taxon>
        <taxon>Pseudomonadati</taxon>
        <taxon>Pseudomonadota</taxon>
        <taxon>Gammaproteobacteria</taxon>
        <taxon>Vibrionales</taxon>
        <taxon>Vibrionaceae</taxon>
        <taxon>Vibrio</taxon>
    </lineage>
</organism>
<proteinExistence type="predicted"/>
<dbReference type="RefSeq" id="WP_311020149.1">
    <property type="nucleotide sequence ID" value="NZ_JAUHGG010000003.1"/>
</dbReference>
<gene>
    <name evidence="1" type="ORF">QX249_11430</name>
</gene>
<name>A0AAW8PYH6_VIBPH</name>
<protein>
    <submittedName>
        <fullName evidence="1">Uncharacterized protein</fullName>
    </submittedName>
</protein>